<name>A0ACC5QZR4_9HYPH</name>
<sequence length="861" mass="94861">MGGRNLVVLADGTGNSAAKAFKTNVWRLYEALDLNGADQIAVFSDGVGTSSFKPFQVIGLALGFGVKKRVLALYKFLCLNYEPGDRIYAFGFSRGAFTIRMLVGLIHREGLVNFASTQELDRNAVAAYRAYRQKAFPARMWWTSSSRRLRDRFIEVWNNFTRGKPYSEVRPKAGDPRAAGSVKVHFLGVWDTVAAYGLPIDELTRAVDRWIWPMSFGPGLLSSVKRARQAFSIDDERRTFFPIPWLEDDPKDLQPKNDEPPRLRQVWFAGAHANVGGGYPDDRLAYIPLCWMIGEAAESGLRFDAEIVADYWDNASESGRRYDPRSGTGVFYRYHPRSAQDLMNGPSAKSGVPKRLPLVDASAIIRMAKGSDQYGPIALPEEVEVLTPYDDVVPLTQLGGVTKIAPPPKRPDKLPLPVGRTRDLQAMQQSLSDVANTIVSARGPLRSERVDLMHDSVWWGRALYYVSLVLFVLAGLYPLYAGYPTIGIISDLNDILGGVIGPVIELLRSFLPAMAAPWLQAITDNPAGALALGVAIGVCLWIGKFLRIRIHDRARAVWNIDHQEDKANSGEARRDAQRRTLWSSALIFLFSSVVALVVSSPLTTKALITAGVLFGIAAICALLAARLGRADAKAEASATPWTLRFARAIRTNDAAIALYCFLKNTGLPLVFLVLTSVFLLAGLNKATFEVVSSIGKICPEPGTANATMAGTFDTTKNMCADTGIDLVKGQSYKIKIDIPQNTAWKDASHCAGVYGIDDTIAWPDSLPFYLGAPAKRWWSEPYFRPIARIGRRGNDEYALVPIKAPESSDKCEARNLEALITARKTGRLYLYVNDAIVSVPGLHNYFYENNEGSANFSVEKF</sequence>
<comment type="caution">
    <text evidence="1">The sequence shown here is derived from an EMBL/GenBank/DDBJ whole genome shotgun (WGS) entry which is preliminary data.</text>
</comment>
<organism evidence="1 2">
    <name type="scientific">Taklimakanibacter albus</name>
    <dbReference type="NCBI Taxonomy" id="2800327"/>
    <lineage>
        <taxon>Bacteria</taxon>
        <taxon>Pseudomonadati</taxon>
        <taxon>Pseudomonadota</taxon>
        <taxon>Alphaproteobacteria</taxon>
        <taxon>Hyphomicrobiales</taxon>
        <taxon>Aestuariivirgaceae</taxon>
        <taxon>Taklimakanibacter</taxon>
    </lineage>
</organism>
<evidence type="ECO:0000313" key="2">
    <source>
        <dbReference type="Proteomes" id="UP000616151"/>
    </source>
</evidence>
<gene>
    <name evidence="1" type="ORF">JHL16_06010</name>
</gene>
<proteinExistence type="predicted"/>
<dbReference type="Proteomes" id="UP000616151">
    <property type="component" value="Unassembled WGS sequence"/>
</dbReference>
<keyword evidence="2" id="KW-1185">Reference proteome</keyword>
<protein>
    <submittedName>
        <fullName evidence="1">DUF2235 domain-containing protein</fullName>
    </submittedName>
</protein>
<dbReference type="EMBL" id="JAENHL010000006">
    <property type="protein sequence ID" value="MBK1865899.1"/>
    <property type="molecule type" value="Genomic_DNA"/>
</dbReference>
<reference evidence="1" key="1">
    <citation type="submission" date="2021-01" db="EMBL/GenBank/DDBJ databases">
        <authorList>
            <person name="Sun Q."/>
        </authorList>
    </citation>
    <scope>NUCLEOTIDE SEQUENCE</scope>
    <source>
        <strain evidence="1">YIM B02566</strain>
    </source>
</reference>
<evidence type="ECO:0000313" key="1">
    <source>
        <dbReference type="EMBL" id="MBK1865899.1"/>
    </source>
</evidence>
<accession>A0ACC5QZR4</accession>